<evidence type="ECO:0000256" key="3">
    <source>
        <dbReference type="ARBA" id="ARBA00022643"/>
    </source>
</evidence>
<dbReference type="EMBL" id="MSZS01000011">
    <property type="protein sequence ID" value="PKX89069.1"/>
    <property type="molecule type" value="Genomic_DNA"/>
</dbReference>
<dbReference type="GeneID" id="36533277"/>
<evidence type="ECO:0000256" key="6">
    <source>
        <dbReference type="PIRSR" id="PIRSR000138-1"/>
    </source>
</evidence>
<evidence type="ECO:0000313" key="9">
    <source>
        <dbReference type="EMBL" id="PKX89069.1"/>
    </source>
</evidence>
<evidence type="ECO:0000256" key="1">
    <source>
        <dbReference type="ARBA" id="ARBA00001917"/>
    </source>
</evidence>
<dbReference type="Proteomes" id="UP000234474">
    <property type="component" value="Unassembled WGS sequence"/>
</dbReference>
<dbReference type="PANTHER" id="PTHR10578:SF86">
    <property type="entry name" value="DEPENDENT DEHYDROGENASE, PUTATIVE (AFU_ORTHOLOGUE AFUA_6G02720)-RELATED"/>
    <property type="match status" value="1"/>
</dbReference>
<feature type="binding site" evidence="7">
    <location>
        <position position="347"/>
    </location>
    <ligand>
        <name>glyoxylate</name>
        <dbReference type="ChEBI" id="CHEBI:36655"/>
    </ligand>
</feature>
<reference evidence="10" key="1">
    <citation type="journal article" date="2018" name="Proc. Natl. Acad. Sci. U.S.A.">
        <title>Linking secondary metabolites to gene clusters through genome sequencing of six diverse Aspergillus species.</title>
        <authorList>
            <person name="Kaerboelling I."/>
            <person name="Vesth T.C."/>
            <person name="Frisvad J.C."/>
            <person name="Nybo J.L."/>
            <person name="Theobald S."/>
            <person name="Kuo A."/>
            <person name="Bowyer P."/>
            <person name="Matsuda Y."/>
            <person name="Mondo S."/>
            <person name="Lyhne E.K."/>
            <person name="Kogle M.E."/>
            <person name="Clum A."/>
            <person name="Lipzen A."/>
            <person name="Salamov A."/>
            <person name="Ngan C.Y."/>
            <person name="Daum C."/>
            <person name="Chiniquy J."/>
            <person name="Barry K."/>
            <person name="LaButti K."/>
            <person name="Haridas S."/>
            <person name="Simmons B.A."/>
            <person name="Magnuson J.K."/>
            <person name="Mortensen U.H."/>
            <person name="Larsen T.O."/>
            <person name="Grigoriev I.V."/>
            <person name="Baker S.E."/>
            <person name="Andersen M.R."/>
        </authorList>
    </citation>
    <scope>NUCLEOTIDE SEQUENCE [LARGE SCALE GENOMIC DNA]</scope>
    <source>
        <strain evidence="10">IBT 16806</strain>
    </source>
</reference>
<dbReference type="CDD" id="cd03332">
    <property type="entry name" value="LMO_FMN"/>
    <property type="match status" value="1"/>
</dbReference>
<dbReference type="InterPro" id="IPR037396">
    <property type="entry name" value="FMN_HAD"/>
</dbReference>
<dbReference type="RefSeq" id="XP_024677664.1">
    <property type="nucleotide sequence ID" value="XM_024825952.1"/>
</dbReference>
<dbReference type="AlphaFoldDB" id="A0A2I1BUM0"/>
<keyword evidence="2 7" id="KW-0285">Flavoprotein</keyword>
<comment type="cofactor">
    <cofactor evidence="1">
        <name>FMN</name>
        <dbReference type="ChEBI" id="CHEBI:58210"/>
    </cofactor>
</comment>
<comment type="caution">
    <text evidence="9">The sequence shown here is derived from an EMBL/GenBank/DDBJ whole genome shotgun (WGS) entry which is preliminary data.</text>
</comment>
<dbReference type="InterPro" id="IPR000262">
    <property type="entry name" value="FMN-dep_DH"/>
</dbReference>
<protein>
    <submittedName>
        <fullName evidence="9">FMN-dependent alpha-hydroxy acid dehydrogenase</fullName>
    </submittedName>
</protein>
<dbReference type="InterPro" id="IPR013785">
    <property type="entry name" value="Aldolase_TIM"/>
</dbReference>
<dbReference type="PANTHER" id="PTHR10578">
    <property type="entry name" value="S -2-HYDROXY-ACID OXIDASE-RELATED"/>
    <property type="match status" value="1"/>
</dbReference>
<dbReference type="PROSITE" id="PS51349">
    <property type="entry name" value="FMN_HYDROXY_ACID_DH_2"/>
    <property type="match status" value="1"/>
</dbReference>
<keyword evidence="4" id="KW-0560">Oxidoreductase</keyword>
<name>A0A2I1BUM0_ASPN1</name>
<sequence>MAGRIGEKKQTPILPDLPSTSEIRKLHAARSSRVPAISSTSCSEMPPINFGSYQTKIYNEGALGKLPAVTTNPALLDQHARKVLSPRAYSYVATGAGEKATMDANRLAFRQWKIPKSYEAGWFTPLFFSSIGQMDNQSISVNLFGQVYKSPLIVGPVGVQGLFHSDKETGVAEVCAELEVPYTLSTASSSSIEEVAAANKSGHRWFQLYWVHDKNILLSLLKRAKENGYTVLVVSLDTWTLGWRPTDLDQGYFPFYRGIGNEVGFTDPVFRTKYEKIGGKIEEDIIGAANAWVAELNEKPHTWEEVDFLRKHWKGPIVLKGIQHVDDARRALETGCEGLVVSNHGGRQVDGAIASLDALPEIVDAVGDKMTVMFDSGIRTGADIMKALCLGAKAVLIGRPVIYGLAIDGKRGAKSVIEGLLADLWQGMGLAGMETVADCSRDCMRRIKYPGDIKSML</sequence>
<dbReference type="Pfam" id="PF01070">
    <property type="entry name" value="FMN_dh"/>
    <property type="match status" value="1"/>
</dbReference>
<proteinExistence type="inferred from homology"/>
<organism evidence="9 10">
    <name type="scientific">Aspergillus novofumigatus (strain IBT 16806)</name>
    <dbReference type="NCBI Taxonomy" id="1392255"/>
    <lineage>
        <taxon>Eukaryota</taxon>
        <taxon>Fungi</taxon>
        <taxon>Dikarya</taxon>
        <taxon>Ascomycota</taxon>
        <taxon>Pezizomycotina</taxon>
        <taxon>Eurotiomycetes</taxon>
        <taxon>Eurotiomycetidae</taxon>
        <taxon>Eurotiales</taxon>
        <taxon>Aspergillaceae</taxon>
        <taxon>Aspergillus</taxon>
        <taxon>Aspergillus subgen. Fumigati</taxon>
    </lineage>
</organism>
<gene>
    <name evidence="9" type="ORF">P174DRAFT_435771</name>
</gene>
<evidence type="ECO:0000256" key="2">
    <source>
        <dbReference type="ARBA" id="ARBA00022630"/>
    </source>
</evidence>
<comment type="similarity">
    <text evidence="5">Belongs to the FMN-dependent alpha-hydroxy acid dehydrogenase family.</text>
</comment>
<keyword evidence="10" id="KW-1185">Reference proteome</keyword>
<keyword evidence="3 7" id="KW-0288">FMN</keyword>
<dbReference type="SUPFAM" id="SSF51395">
    <property type="entry name" value="FMN-linked oxidoreductases"/>
    <property type="match status" value="1"/>
</dbReference>
<evidence type="ECO:0000259" key="8">
    <source>
        <dbReference type="PROSITE" id="PS51349"/>
    </source>
</evidence>
<dbReference type="PROSITE" id="PS00557">
    <property type="entry name" value="FMN_HYDROXY_ACID_DH_1"/>
    <property type="match status" value="1"/>
</dbReference>
<feature type="binding site" evidence="7">
    <location>
        <position position="91"/>
    </location>
    <ligand>
        <name>glyoxylate</name>
        <dbReference type="ChEBI" id="CHEBI:36655"/>
    </ligand>
</feature>
<feature type="active site" description="Proton acceptor" evidence="6">
    <location>
        <position position="344"/>
    </location>
</feature>
<dbReference type="FunFam" id="3.20.20.70:FF:000132">
    <property type="entry name" value="FMN dependent dehydrogenase"/>
    <property type="match status" value="1"/>
</dbReference>
<evidence type="ECO:0000256" key="5">
    <source>
        <dbReference type="ARBA" id="ARBA00024042"/>
    </source>
</evidence>
<feature type="binding site" evidence="7">
    <location>
        <begin position="398"/>
        <end position="399"/>
    </location>
    <ligand>
        <name>FMN</name>
        <dbReference type="ChEBI" id="CHEBI:58210"/>
    </ligand>
</feature>
<dbReference type="GO" id="GO:0016491">
    <property type="term" value="F:oxidoreductase activity"/>
    <property type="evidence" value="ECO:0007669"/>
    <property type="project" value="UniProtKB-KW"/>
</dbReference>
<feature type="binding site" evidence="7">
    <location>
        <position position="185"/>
    </location>
    <ligand>
        <name>FMN</name>
        <dbReference type="ChEBI" id="CHEBI:58210"/>
    </ligand>
</feature>
<dbReference type="STRING" id="1392255.A0A2I1BUM0"/>
<feature type="binding site" evidence="7">
    <location>
        <position position="244"/>
    </location>
    <ligand>
        <name>glyoxylate</name>
        <dbReference type="ChEBI" id="CHEBI:36655"/>
    </ligand>
</feature>
<evidence type="ECO:0000256" key="7">
    <source>
        <dbReference type="PIRSR" id="PIRSR000138-2"/>
    </source>
</evidence>
<dbReference type="VEuPathDB" id="FungiDB:P174DRAFT_435771"/>
<dbReference type="OMA" id="LETGCEG"/>
<dbReference type="OrthoDB" id="25826at2759"/>
<evidence type="ECO:0000256" key="4">
    <source>
        <dbReference type="ARBA" id="ARBA00023002"/>
    </source>
</evidence>
<dbReference type="GO" id="GO:0010181">
    <property type="term" value="F:FMN binding"/>
    <property type="evidence" value="ECO:0007669"/>
    <property type="project" value="InterPro"/>
</dbReference>
<dbReference type="InterPro" id="IPR008259">
    <property type="entry name" value="FMN_hydac_DH_AS"/>
</dbReference>
<feature type="domain" description="FMN hydroxy acid dehydrogenase" evidence="8">
    <location>
        <begin position="65"/>
        <end position="449"/>
    </location>
</feature>
<feature type="binding site" evidence="7">
    <location>
        <begin position="375"/>
        <end position="379"/>
    </location>
    <ligand>
        <name>FMN</name>
        <dbReference type="ChEBI" id="CHEBI:58210"/>
    </ligand>
</feature>
<feature type="binding site" evidence="7">
    <location>
        <position position="209"/>
    </location>
    <ligand>
        <name>glyoxylate</name>
        <dbReference type="ChEBI" id="CHEBI:36655"/>
    </ligand>
</feature>
<accession>A0A2I1BUM0</accession>
<evidence type="ECO:0000313" key="10">
    <source>
        <dbReference type="Proteomes" id="UP000234474"/>
    </source>
</evidence>
<dbReference type="PIRSF" id="PIRSF000138">
    <property type="entry name" value="Al-hdrx_acd_dh"/>
    <property type="match status" value="1"/>
</dbReference>
<dbReference type="InterPro" id="IPR012133">
    <property type="entry name" value="Alpha-hydoxy_acid_DH_FMN"/>
</dbReference>
<feature type="binding site" evidence="7">
    <location>
        <position position="342"/>
    </location>
    <ligand>
        <name>FMN</name>
        <dbReference type="ChEBI" id="CHEBI:58210"/>
    </ligand>
</feature>
<dbReference type="InterPro" id="IPR037350">
    <property type="entry name" value="LMO_FMN"/>
</dbReference>
<feature type="binding site" evidence="7">
    <location>
        <begin position="156"/>
        <end position="158"/>
    </location>
    <ligand>
        <name>FMN</name>
        <dbReference type="ChEBI" id="CHEBI:58210"/>
    </ligand>
</feature>
<feature type="binding site" evidence="7">
    <location>
        <position position="207"/>
    </location>
    <ligand>
        <name>FMN</name>
        <dbReference type="ChEBI" id="CHEBI:58210"/>
    </ligand>
</feature>
<feature type="binding site" evidence="7">
    <location>
        <position position="320"/>
    </location>
    <ligand>
        <name>FMN</name>
        <dbReference type="ChEBI" id="CHEBI:58210"/>
    </ligand>
</feature>
<feature type="binding site" evidence="7">
    <location>
        <position position="344"/>
    </location>
    <ligand>
        <name>glyoxylate</name>
        <dbReference type="ChEBI" id="CHEBI:36655"/>
    </ligand>
</feature>
<dbReference type="Gene3D" id="3.20.20.70">
    <property type="entry name" value="Aldolase class I"/>
    <property type="match status" value="1"/>
</dbReference>